<evidence type="ECO:0000256" key="1">
    <source>
        <dbReference type="SAM" id="MobiDB-lite"/>
    </source>
</evidence>
<accession>A0A3B6HNL7</accession>
<dbReference type="OMA" id="WASIFEV"/>
<dbReference type="PANTHER" id="PTHR36779">
    <property type="entry name" value="OSJNBA0083N12.13 PROTEIN"/>
    <property type="match status" value="1"/>
</dbReference>
<evidence type="ECO:0000313" key="3">
    <source>
        <dbReference type="EnsemblPlants" id="TraesCS4A02G040200.1"/>
    </source>
</evidence>
<reference evidence="3" key="2">
    <citation type="submission" date="2018-10" db="UniProtKB">
        <authorList>
            <consortium name="EnsemblPlants"/>
        </authorList>
    </citation>
    <scope>IDENTIFICATION</scope>
</reference>
<dbReference type="Gramene" id="TraesCS4A02G040200.1">
    <property type="protein sequence ID" value="TraesCS4A02G040200.1"/>
    <property type="gene ID" value="TraesCS4A02G040200"/>
</dbReference>
<keyword evidence="2" id="KW-0812">Transmembrane</keyword>
<organism evidence="3">
    <name type="scientific">Triticum aestivum</name>
    <name type="common">Wheat</name>
    <dbReference type="NCBI Taxonomy" id="4565"/>
    <lineage>
        <taxon>Eukaryota</taxon>
        <taxon>Viridiplantae</taxon>
        <taxon>Streptophyta</taxon>
        <taxon>Embryophyta</taxon>
        <taxon>Tracheophyta</taxon>
        <taxon>Spermatophyta</taxon>
        <taxon>Magnoliopsida</taxon>
        <taxon>Liliopsida</taxon>
        <taxon>Poales</taxon>
        <taxon>Poaceae</taxon>
        <taxon>BOP clade</taxon>
        <taxon>Pooideae</taxon>
        <taxon>Triticodae</taxon>
        <taxon>Triticeae</taxon>
        <taxon>Triticinae</taxon>
        <taxon>Triticum</taxon>
    </lineage>
</organism>
<dbReference type="OrthoDB" id="1922696at2759"/>
<dbReference type="AlphaFoldDB" id="A0A3B6HNL7"/>
<dbReference type="Gramene" id="TraesCS4A03G0077700.1">
    <property type="protein sequence ID" value="TraesCS4A03G0077700.1.CDS"/>
    <property type="gene ID" value="TraesCS4A03G0077700"/>
</dbReference>
<feature type="transmembrane region" description="Helical" evidence="2">
    <location>
        <begin position="222"/>
        <end position="249"/>
    </location>
</feature>
<keyword evidence="4" id="KW-1185">Reference proteome</keyword>
<dbReference type="STRING" id="4565.A0A3B6HNL7"/>
<feature type="region of interest" description="Disordered" evidence="1">
    <location>
        <begin position="1"/>
        <end position="21"/>
    </location>
</feature>
<dbReference type="PANTHER" id="PTHR36779:SF1">
    <property type="entry name" value="OS04G0600400 PROTEIN"/>
    <property type="match status" value="1"/>
</dbReference>
<sequence length="313" mass="34894">MDPSAAGPAPPRAAPGRGADPAEQRRRWCGITVRGALVMLFPIAVSFLFSFLFGIAGLLLGGLSSNASVSMPSTCRILSTGLDIRSSKVCELGLLNYKAKHVFYPSSNRRFRCHDDYYWASVFEVEYTKYFSGQTSYAMAEAPKEALPHNCRPDFGAVWSTAAKLKVNESYKCRYTLGSTKADIYSDKLFNCTAEDPSIIEMLKRIFVLFSKFCKSKDFSSWWMLGYAAAGVVAGMLSSILITVAVRILRGVFLAAARRAVSNHSIRVFAYRFKRACLLVAYISFVGWITLQYSKMVGLKELVLDFKLLERFL</sequence>
<name>A0A3B6HNL7_WHEAT</name>
<dbReference type="Proteomes" id="UP000019116">
    <property type="component" value="Chromosome 4A"/>
</dbReference>
<evidence type="ECO:0000256" key="2">
    <source>
        <dbReference type="SAM" id="Phobius"/>
    </source>
</evidence>
<feature type="transmembrane region" description="Helical" evidence="2">
    <location>
        <begin position="276"/>
        <end position="294"/>
    </location>
</feature>
<keyword evidence="2" id="KW-1133">Transmembrane helix</keyword>
<feature type="transmembrane region" description="Helical" evidence="2">
    <location>
        <begin position="35"/>
        <end position="63"/>
    </location>
</feature>
<proteinExistence type="predicted"/>
<dbReference type="EnsemblPlants" id="TraesCS4A02G040200.1">
    <property type="protein sequence ID" value="TraesCS4A02G040200.1"/>
    <property type="gene ID" value="TraesCS4A02G040200"/>
</dbReference>
<evidence type="ECO:0000313" key="4">
    <source>
        <dbReference type="Proteomes" id="UP000019116"/>
    </source>
</evidence>
<keyword evidence="2" id="KW-0472">Membrane</keyword>
<reference evidence="3" key="1">
    <citation type="submission" date="2018-08" db="EMBL/GenBank/DDBJ databases">
        <authorList>
            <person name="Rossello M."/>
        </authorList>
    </citation>
    <scope>NUCLEOTIDE SEQUENCE [LARGE SCALE GENOMIC DNA]</scope>
    <source>
        <strain evidence="3">cv. Chinese Spring</strain>
    </source>
</reference>
<protein>
    <submittedName>
        <fullName evidence="3">Uncharacterized protein</fullName>
    </submittedName>
</protein>